<keyword evidence="4" id="KW-1185">Reference proteome</keyword>
<proteinExistence type="predicted"/>
<organism evidence="3 4">
    <name type="scientific">Corchorus olitorius</name>
    <dbReference type="NCBI Taxonomy" id="93759"/>
    <lineage>
        <taxon>Eukaryota</taxon>
        <taxon>Viridiplantae</taxon>
        <taxon>Streptophyta</taxon>
        <taxon>Embryophyta</taxon>
        <taxon>Tracheophyta</taxon>
        <taxon>Spermatophyta</taxon>
        <taxon>Magnoliopsida</taxon>
        <taxon>eudicotyledons</taxon>
        <taxon>Gunneridae</taxon>
        <taxon>Pentapetalae</taxon>
        <taxon>rosids</taxon>
        <taxon>malvids</taxon>
        <taxon>Malvales</taxon>
        <taxon>Malvaceae</taxon>
        <taxon>Grewioideae</taxon>
        <taxon>Apeibeae</taxon>
        <taxon>Corchorus</taxon>
    </lineage>
</organism>
<feature type="compositionally biased region" description="Polar residues" evidence="2">
    <location>
        <begin position="719"/>
        <end position="735"/>
    </location>
</feature>
<dbReference type="Gene3D" id="3.60.10.10">
    <property type="entry name" value="Endonuclease/exonuclease/phosphatase"/>
    <property type="match status" value="1"/>
</dbReference>
<comment type="caution">
    <text evidence="3">The sequence shown here is derived from an EMBL/GenBank/DDBJ whole genome shotgun (WGS) entry which is preliminary data.</text>
</comment>
<protein>
    <submittedName>
        <fullName evidence="3">Endonuclease/exonuclease/phosphatase</fullName>
    </submittedName>
</protein>
<evidence type="ECO:0000313" key="3">
    <source>
        <dbReference type="EMBL" id="OMO78934.1"/>
    </source>
</evidence>
<feature type="coiled-coil region" evidence="1">
    <location>
        <begin position="923"/>
        <end position="950"/>
    </location>
</feature>
<evidence type="ECO:0000256" key="2">
    <source>
        <dbReference type="SAM" id="MobiDB-lite"/>
    </source>
</evidence>
<dbReference type="AlphaFoldDB" id="A0A1R3I8P8"/>
<dbReference type="InterPro" id="IPR036691">
    <property type="entry name" value="Endo/exonu/phosph_ase_sf"/>
</dbReference>
<dbReference type="Proteomes" id="UP000187203">
    <property type="component" value="Unassembled WGS sequence"/>
</dbReference>
<dbReference type="EMBL" id="AWUE01018680">
    <property type="protein sequence ID" value="OMO78934.1"/>
    <property type="molecule type" value="Genomic_DNA"/>
</dbReference>
<dbReference type="PANTHER" id="PTHR33710">
    <property type="entry name" value="BNAC02G09200D PROTEIN"/>
    <property type="match status" value="1"/>
</dbReference>
<dbReference type="STRING" id="93759.A0A1R3I8P8"/>
<evidence type="ECO:0000313" key="4">
    <source>
        <dbReference type="Proteomes" id="UP000187203"/>
    </source>
</evidence>
<sequence>MRIEMKFKLEMRNRRVYPYPLKRPCIKPKLQNILQPNLYHCQQNKHPSAVNLLINTAPNRACSWTDSDSATEESGDENNNCFQSIQPPPQPSYRTRISHTITATRQEMNRRREHEANAYIIGILIDFRRFSTPNIQNFIDRDWDSSSETTVIGRDDDRYLIFIESEEDREKAFEQSPWSFEGAMFAAMAERLVRAAGEVIGVDWEDVRPRNIRFMRVRIAIHYKLPLAPGCHSYNFCPWSNAEIERMISERMEQASDRYGYPIIQDPRNFLFSNRMKAFLNRASRRNARLNARPSGTMPAELEYQQNAVSQEQQNRNGEEEMVSLQDQSQDTDWRATDQENQDQVQTQLESLILRDHHNNHIQPQGAQVERENTAIGGSVGETEPAATEVLATPETLEIKPEEHTLEDNMAATYAELQDLELEIPNQTEILQVAPLQMIMPDPGMEPFHYNQQTAEPLPDPRTAFDESVARLEQLEQRYERGFNNLADLEDIQYSLNREHARFEYICDEMIRQSHEMLQNMQNRHNNDPSTQPGDNGARWISIGEDGVVYTNDRLVLDLNTDVPKTSSMAERRVEESRLTRRETVQFELNLQLEEGKLENVGGSLSCFNMVQEQKESQDMIQGTSSGITLGSGEEVNPRSPSFICTINEEDLVSAFIRDTPSPDPPPIAAEEPCGAEEGTLHGRASKRKRDGSETNSEDEKIQQDLSGNRRIRRRSSSQPRETQTGCSSTPTISEGPQLRSRQKVWEDLKAFKSSLPTEAEWIVLGGFNQVLKTTDKVSETSSTIQGAEALQDCLNACHLAEIKAHGAHFTWCNNRGQGNRTWERLDRAFANPPWLRKFEEAEVVNLPVSVSDHGPLILHLEKRPPFRIRPYRFEIMWTTHPQCRQIIQKAWESHVHGSAAFKLARKLTFTKSSLRDWNKNVFGNVRLRKKELEKELEELQSKVDNELHSTRESIVRSELERVLEQEQILWMQKSRTNWIKPMKEKLKRLFNKSIFPAFQLNRNKSCPNLSLLKK</sequence>
<dbReference type="PANTHER" id="PTHR33710:SF71">
    <property type="entry name" value="ENDONUCLEASE_EXONUCLEASE_PHOSPHATASE DOMAIN-CONTAINING PROTEIN"/>
    <property type="match status" value="1"/>
</dbReference>
<keyword evidence="3" id="KW-0540">Nuclease</keyword>
<name>A0A1R3I8P8_9ROSI</name>
<evidence type="ECO:0000256" key="1">
    <source>
        <dbReference type="SAM" id="Coils"/>
    </source>
</evidence>
<feature type="region of interest" description="Disordered" evidence="2">
    <location>
        <begin position="65"/>
        <end position="92"/>
    </location>
</feature>
<feature type="region of interest" description="Disordered" evidence="2">
    <location>
        <begin position="657"/>
        <end position="741"/>
    </location>
</feature>
<dbReference type="SUPFAM" id="SSF56219">
    <property type="entry name" value="DNase I-like"/>
    <property type="match status" value="1"/>
</dbReference>
<accession>A0A1R3I8P8</accession>
<reference evidence="4" key="1">
    <citation type="submission" date="2013-09" db="EMBL/GenBank/DDBJ databases">
        <title>Corchorus olitorius genome sequencing.</title>
        <authorList>
            <person name="Alam M."/>
            <person name="Haque M.S."/>
            <person name="Islam M.S."/>
            <person name="Emdad E.M."/>
            <person name="Islam M.M."/>
            <person name="Ahmed B."/>
            <person name="Halim A."/>
            <person name="Hossen Q.M.M."/>
            <person name="Hossain M.Z."/>
            <person name="Ahmed R."/>
            <person name="Khan M.M."/>
            <person name="Islam R."/>
            <person name="Rashid M.M."/>
            <person name="Khan S.A."/>
            <person name="Rahman M.S."/>
            <person name="Alam M."/>
            <person name="Yahiya A.S."/>
            <person name="Khan M.S."/>
            <person name="Azam M.S."/>
            <person name="Haque T."/>
            <person name="Lashkar M.Z.H."/>
            <person name="Akhand A.I."/>
            <person name="Morshed G."/>
            <person name="Roy S."/>
            <person name="Uddin K.S."/>
            <person name="Rabeya T."/>
            <person name="Hossain A.S."/>
            <person name="Chowdhury A."/>
            <person name="Snigdha A.R."/>
            <person name="Mortoza M.S."/>
            <person name="Matin S.A."/>
            <person name="Hoque S.M.E."/>
            <person name="Islam M.K."/>
            <person name="Roy D.K."/>
            <person name="Haider R."/>
            <person name="Moosa M.M."/>
            <person name="Elias S.M."/>
            <person name="Hasan A.M."/>
            <person name="Jahan S."/>
            <person name="Shafiuddin M."/>
            <person name="Mahmood N."/>
            <person name="Shommy N.S."/>
        </authorList>
    </citation>
    <scope>NUCLEOTIDE SEQUENCE [LARGE SCALE GENOMIC DNA]</scope>
    <source>
        <strain evidence="4">cv. O-4</strain>
    </source>
</reference>
<dbReference type="OrthoDB" id="1741802at2759"/>
<keyword evidence="1" id="KW-0175">Coiled coil</keyword>
<keyword evidence="3" id="KW-0255">Endonuclease</keyword>
<dbReference type="GO" id="GO:0004519">
    <property type="term" value="F:endonuclease activity"/>
    <property type="evidence" value="ECO:0007669"/>
    <property type="project" value="UniProtKB-KW"/>
</dbReference>
<feature type="region of interest" description="Disordered" evidence="2">
    <location>
        <begin position="307"/>
        <end position="344"/>
    </location>
</feature>
<keyword evidence="3" id="KW-0378">Hydrolase</keyword>
<gene>
    <name evidence="3" type="ORF">COLO4_24628</name>
</gene>
<feature type="compositionally biased region" description="Polar residues" evidence="2">
    <location>
        <begin position="307"/>
        <end position="316"/>
    </location>
</feature>